<proteinExistence type="inferred from homology"/>
<dbReference type="Proteomes" id="UP001059576">
    <property type="component" value="Chromosome"/>
</dbReference>
<name>A0ABY5J0R4_9BACT</name>
<dbReference type="RefSeq" id="WP_129723040.1">
    <property type="nucleotide sequence ID" value="NZ_CP101808.1"/>
</dbReference>
<reference evidence="6" key="1">
    <citation type="submission" date="2022-07" db="EMBL/GenBank/DDBJ databases">
        <title>Complete genome of Mycoplasma equigenitalium type strain T37.</title>
        <authorList>
            <person name="Spergser J."/>
        </authorList>
    </citation>
    <scope>NUCLEOTIDE SEQUENCE</scope>
    <source>
        <strain evidence="6">T37</strain>
    </source>
</reference>
<dbReference type="Gene3D" id="2.20.28.120">
    <property type="entry name" value="Ribosomal protein L33"/>
    <property type="match status" value="1"/>
</dbReference>
<evidence type="ECO:0000256" key="4">
    <source>
        <dbReference type="ARBA" id="ARBA00035176"/>
    </source>
</evidence>
<evidence type="ECO:0000256" key="3">
    <source>
        <dbReference type="ARBA" id="ARBA00023274"/>
    </source>
</evidence>
<accession>A0ABY5J0R4</accession>
<keyword evidence="3 5" id="KW-0687">Ribonucleoprotein</keyword>
<evidence type="ECO:0000313" key="7">
    <source>
        <dbReference type="Proteomes" id="UP001059576"/>
    </source>
</evidence>
<evidence type="ECO:0000256" key="5">
    <source>
        <dbReference type="HAMAP-Rule" id="MF_00294"/>
    </source>
</evidence>
<gene>
    <name evidence="5 6" type="primary">rpmG</name>
    <name evidence="6" type="ORF">NPA09_02865</name>
</gene>
<evidence type="ECO:0000256" key="1">
    <source>
        <dbReference type="ARBA" id="ARBA00007596"/>
    </source>
</evidence>
<dbReference type="Pfam" id="PF00471">
    <property type="entry name" value="Ribosomal_L33"/>
    <property type="match status" value="1"/>
</dbReference>
<sequence>MSKKKIPLACEVCKIRNYTTFKTTNDRLEIKKFCKQCNMHTIHKEEK</sequence>
<protein>
    <recommendedName>
        <fullName evidence="4 5">Large ribosomal subunit protein bL33</fullName>
    </recommendedName>
</protein>
<dbReference type="HAMAP" id="MF_00294">
    <property type="entry name" value="Ribosomal_bL33"/>
    <property type="match status" value="1"/>
</dbReference>
<keyword evidence="2 5" id="KW-0689">Ribosomal protein</keyword>
<dbReference type="InterPro" id="IPR038584">
    <property type="entry name" value="Ribosomal_bL33_sf"/>
</dbReference>
<dbReference type="NCBIfam" id="NF001764">
    <property type="entry name" value="PRK00504.1"/>
    <property type="match status" value="1"/>
</dbReference>
<dbReference type="GO" id="GO:0005840">
    <property type="term" value="C:ribosome"/>
    <property type="evidence" value="ECO:0007669"/>
    <property type="project" value="UniProtKB-KW"/>
</dbReference>
<dbReference type="EMBL" id="CP101808">
    <property type="protein sequence ID" value="UUD36814.1"/>
    <property type="molecule type" value="Genomic_DNA"/>
</dbReference>
<dbReference type="InterPro" id="IPR011332">
    <property type="entry name" value="Ribosomal_zn-bd"/>
</dbReference>
<organism evidence="6 7">
    <name type="scientific">Mycoplasmopsis equigenitalium</name>
    <dbReference type="NCBI Taxonomy" id="114883"/>
    <lineage>
        <taxon>Bacteria</taxon>
        <taxon>Bacillati</taxon>
        <taxon>Mycoplasmatota</taxon>
        <taxon>Mycoplasmoidales</taxon>
        <taxon>Metamycoplasmataceae</taxon>
        <taxon>Mycoplasmopsis</taxon>
    </lineage>
</organism>
<dbReference type="SUPFAM" id="SSF57829">
    <property type="entry name" value="Zn-binding ribosomal proteins"/>
    <property type="match status" value="1"/>
</dbReference>
<dbReference type="NCBIfam" id="TIGR01023">
    <property type="entry name" value="rpmG_bact"/>
    <property type="match status" value="1"/>
</dbReference>
<keyword evidence="7" id="KW-1185">Reference proteome</keyword>
<dbReference type="InterPro" id="IPR001705">
    <property type="entry name" value="Ribosomal_bL33"/>
</dbReference>
<evidence type="ECO:0000313" key="6">
    <source>
        <dbReference type="EMBL" id="UUD36814.1"/>
    </source>
</evidence>
<comment type="similarity">
    <text evidence="1 5">Belongs to the bacterial ribosomal protein bL33 family.</text>
</comment>
<evidence type="ECO:0000256" key="2">
    <source>
        <dbReference type="ARBA" id="ARBA00022980"/>
    </source>
</evidence>